<dbReference type="GO" id="GO:0043190">
    <property type="term" value="C:ATP-binding cassette (ABC) transporter complex"/>
    <property type="evidence" value="ECO:0007669"/>
    <property type="project" value="InterPro"/>
</dbReference>
<dbReference type="EMBL" id="JAICBX010000002">
    <property type="protein sequence ID" value="MBW8638074.1"/>
    <property type="molecule type" value="Genomic_DNA"/>
</dbReference>
<dbReference type="InterPro" id="IPR006311">
    <property type="entry name" value="TAT_signal"/>
</dbReference>
<feature type="signal peptide" evidence="4">
    <location>
        <begin position="1"/>
        <end position="29"/>
    </location>
</feature>
<sequence length="621" mass="70713">MAAIDRRTFLLASGLGAASLLTPARFAFAQVPSNRRLHGISAFGDLKYPADFTHFDYVDPQAPKGGLFNFQPPSWQYNQNVQTFNTLNSFILRGDAPPRMELCFDSLMVRALDEPDAQYCHLAEWVEVSDDRNIWRFGLRLEARFHDGSPVTAADAAYSYNLLKEEGHPNIVITLREMTEAVAIDERTLELRFSGDQSANAILAAVEIPVLSKAYYSDRPFDSSTLDIPLSSGAYRPSRVDAGRFIEYGRVEDYWGRDLPTVMGQNNFDTLRIEFFADRQAGFEQFKKGEIQFRQEFTSKSWATEYNFPAITQGRVIKRTFPAERRPMMQAWPVNQRRARFSDWRVRQAINLCFDFRWTNDKIFYNAYERSQSLFEKSEFVATGMPTDAELAILEPLRERLPEAAFGEAVTQPVSDGSGRDRALLRQAVTLLDEAGWKRDGQVLKKDGETLSVEILIRSPVFERVLSGLVENMRRVGIETSIRLVDPVQFQSRLDTFDFDMVGLALSMSATPTRENLASMFSDSFAAVEGSNNYPGAQSGVYDDLLAHVGKAESREALVTAMRALDRVERARLDWIPNWYSADHKVAFWDMFGFPDTKPDYGWPVESLWWFDKEKARAIGR</sequence>
<gene>
    <name evidence="6" type="ORF">K1W69_12835</name>
</gene>
<dbReference type="PANTHER" id="PTHR30290:SF64">
    <property type="entry name" value="ABC TRANSPORTER PERIPLASMIC BINDING PROTEIN"/>
    <property type="match status" value="1"/>
</dbReference>
<dbReference type="PANTHER" id="PTHR30290">
    <property type="entry name" value="PERIPLASMIC BINDING COMPONENT OF ABC TRANSPORTER"/>
    <property type="match status" value="1"/>
</dbReference>
<dbReference type="SUPFAM" id="SSF53850">
    <property type="entry name" value="Periplasmic binding protein-like II"/>
    <property type="match status" value="1"/>
</dbReference>
<feature type="domain" description="Solute-binding protein family 5" evidence="5">
    <location>
        <begin position="121"/>
        <end position="523"/>
    </location>
</feature>
<feature type="chain" id="PRO_5042112799" evidence="4">
    <location>
        <begin position="30"/>
        <end position="621"/>
    </location>
</feature>
<dbReference type="Gene3D" id="3.10.105.10">
    <property type="entry name" value="Dipeptide-binding Protein, Domain 3"/>
    <property type="match status" value="1"/>
</dbReference>
<evidence type="ECO:0000256" key="2">
    <source>
        <dbReference type="ARBA" id="ARBA00005695"/>
    </source>
</evidence>
<reference evidence="6" key="1">
    <citation type="submission" date="2021-08" db="EMBL/GenBank/DDBJ databases">
        <title>Hoeflea bacterium WL0058 sp. nov., isolated from the sediment.</title>
        <authorList>
            <person name="Wang L."/>
            <person name="Zhang D."/>
        </authorList>
    </citation>
    <scope>NUCLEOTIDE SEQUENCE</scope>
    <source>
        <strain evidence="6">WL0058</strain>
    </source>
</reference>
<evidence type="ECO:0000256" key="1">
    <source>
        <dbReference type="ARBA" id="ARBA00004418"/>
    </source>
</evidence>
<proteinExistence type="inferred from homology"/>
<dbReference type="InterPro" id="IPR039424">
    <property type="entry name" value="SBP_5"/>
</dbReference>
<evidence type="ECO:0000313" key="6">
    <source>
        <dbReference type="EMBL" id="MBW8638074.1"/>
    </source>
</evidence>
<keyword evidence="7" id="KW-1185">Reference proteome</keyword>
<comment type="caution">
    <text evidence="6">The sequence shown here is derived from an EMBL/GenBank/DDBJ whole genome shotgun (WGS) entry which is preliminary data.</text>
</comment>
<organism evidence="6 7">
    <name type="scientific">Flavimaribacter sediminis</name>
    <dbReference type="NCBI Taxonomy" id="2865987"/>
    <lineage>
        <taxon>Bacteria</taxon>
        <taxon>Pseudomonadati</taxon>
        <taxon>Pseudomonadota</taxon>
        <taxon>Alphaproteobacteria</taxon>
        <taxon>Hyphomicrobiales</taxon>
        <taxon>Rhizobiaceae</taxon>
        <taxon>Flavimaribacter</taxon>
    </lineage>
</organism>
<evidence type="ECO:0000313" key="7">
    <source>
        <dbReference type="Proteomes" id="UP001196509"/>
    </source>
</evidence>
<evidence type="ECO:0000256" key="3">
    <source>
        <dbReference type="ARBA" id="ARBA00022729"/>
    </source>
</evidence>
<dbReference type="InterPro" id="IPR030678">
    <property type="entry name" value="Peptide/Ni-bd"/>
</dbReference>
<dbReference type="InterPro" id="IPR000914">
    <property type="entry name" value="SBP_5_dom"/>
</dbReference>
<dbReference type="GO" id="GO:0015833">
    <property type="term" value="P:peptide transport"/>
    <property type="evidence" value="ECO:0007669"/>
    <property type="project" value="TreeGrafter"/>
</dbReference>
<keyword evidence="3 4" id="KW-0732">Signal</keyword>
<dbReference type="Gene3D" id="3.40.190.10">
    <property type="entry name" value="Periplasmic binding protein-like II"/>
    <property type="match status" value="1"/>
</dbReference>
<dbReference type="GO" id="GO:0030288">
    <property type="term" value="C:outer membrane-bounded periplasmic space"/>
    <property type="evidence" value="ECO:0007669"/>
    <property type="project" value="TreeGrafter"/>
</dbReference>
<dbReference type="PROSITE" id="PS51318">
    <property type="entry name" value="TAT"/>
    <property type="match status" value="1"/>
</dbReference>
<name>A0AAE2ZJQ5_9HYPH</name>
<dbReference type="GO" id="GO:1904680">
    <property type="term" value="F:peptide transmembrane transporter activity"/>
    <property type="evidence" value="ECO:0007669"/>
    <property type="project" value="TreeGrafter"/>
</dbReference>
<accession>A0AAE2ZJQ5</accession>
<evidence type="ECO:0000259" key="5">
    <source>
        <dbReference type="Pfam" id="PF00496"/>
    </source>
</evidence>
<protein>
    <submittedName>
        <fullName evidence="6">Extracellular solute-binding protein</fullName>
    </submittedName>
</protein>
<dbReference type="Proteomes" id="UP001196509">
    <property type="component" value="Unassembled WGS sequence"/>
</dbReference>
<comment type="subcellular location">
    <subcellularLocation>
        <location evidence="1">Periplasm</location>
    </subcellularLocation>
</comment>
<dbReference type="CDD" id="cd08497">
    <property type="entry name" value="MbnE-like"/>
    <property type="match status" value="1"/>
</dbReference>
<evidence type="ECO:0000256" key="4">
    <source>
        <dbReference type="SAM" id="SignalP"/>
    </source>
</evidence>
<comment type="similarity">
    <text evidence="2">Belongs to the bacterial solute-binding protein 5 family.</text>
</comment>
<dbReference type="RefSeq" id="WP_220228732.1">
    <property type="nucleotide sequence ID" value="NZ_JAICBX010000002.1"/>
</dbReference>
<dbReference type="Pfam" id="PF00496">
    <property type="entry name" value="SBP_bac_5"/>
    <property type="match status" value="1"/>
</dbReference>
<dbReference type="PIRSF" id="PIRSF002741">
    <property type="entry name" value="MppA"/>
    <property type="match status" value="1"/>
</dbReference>
<dbReference type="GO" id="GO:0042884">
    <property type="term" value="P:microcin transport"/>
    <property type="evidence" value="ECO:0007669"/>
    <property type="project" value="TreeGrafter"/>
</dbReference>
<dbReference type="AlphaFoldDB" id="A0AAE2ZJQ5"/>